<evidence type="ECO:0000313" key="6">
    <source>
        <dbReference type="EMBL" id="EGG01421.1"/>
    </source>
</evidence>
<evidence type="ECO:0000256" key="1">
    <source>
        <dbReference type="ARBA" id="ARBA00007495"/>
    </source>
</evidence>
<dbReference type="SUPFAM" id="SSF51445">
    <property type="entry name" value="(Trans)glycosidases"/>
    <property type="match status" value="1"/>
</dbReference>
<dbReference type="KEGG" id="mlr:MELLADRAFT_92167"/>
<sequence>MRMPATKSDMEQEVQDYQSVVETCLSVDRCLGITICGVGYKDSWIPSTFKEITLWLDMYVH</sequence>
<accession>F4S1R4</accession>
<keyword evidence="3" id="KW-0119">Carbohydrate metabolism</keyword>
<protein>
    <submittedName>
        <fullName evidence="6">Family 10 glycoside hydrolase</fullName>
    </submittedName>
</protein>
<evidence type="ECO:0000259" key="5">
    <source>
        <dbReference type="Pfam" id="PF00331"/>
    </source>
</evidence>
<dbReference type="InterPro" id="IPR017853">
    <property type="entry name" value="GH"/>
</dbReference>
<evidence type="ECO:0000313" key="7">
    <source>
        <dbReference type="Proteomes" id="UP000001072"/>
    </source>
</evidence>
<organism evidence="7">
    <name type="scientific">Melampsora larici-populina (strain 98AG31 / pathotype 3-4-7)</name>
    <name type="common">Poplar leaf rust fungus</name>
    <dbReference type="NCBI Taxonomy" id="747676"/>
    <lineage>
        <taxon>Eukaryota</taxon>
        <taxon>Fungi</taxon>
        <taxon>Dikarya</taxon>
        <taxon>Basidiomycota</taxon>
        <taxon>Pucciniomycotina</taxon>
        <taxon>Pucciniomycetes</taxon>
        <taxon>Pucciniales</taxon>
        <taxon>Melampsoraceae</taxon>
        <taxon>Melampsora</taxon>
    </lineage>
</organism>
<proteinExistence type="inferred from homology"/>
<dbReference type="Proteomes" id="UP000001072">
    <property type="component" value="Unassembled WGS sequence"/>
</dbReference>
<evidence type="ECO:0000256" key="3">
    <source>
        <dbReference type="ARBA" id="ARBA00023277"/>
    </source>
</evidence>
<dbReference type="HOGENOM" id="CLU_2923125_0_0_1"/>
<dbReference type="VEuPathDB" id="FungiDB:MELLADRAFT_92167"/>
<dbReference type="InParanoid" id="F4S1R4"/>
<name>F4S1R4_MELLP</name>
<reference evidence="7" key="1">
    <citation type="journal article" date="2011" name="Proc. Natl. Acad. Sci. U.S.A.">
        <title>Obligate biotrophy features unraveled by the genomic analysis of rust fungi.</title>
        <authorList>
            <person name="Duplessis S."/>
            <person name="Cuomo C.A."/>
            <person name="Lin Y.-C."/>
            <person name="Aerts A."/>
            <person name="Tisserant E."/>
            <person name="Veneault-Fourrey C."/>
            <person name="Joly D.L."/>
            <person name="Hacquard S."/>
            <person name="Amselem J."/>
            <person name="Cantarel B.L."/>
            <person name="Chiu R."/>
            <person name="Coutinho P.M."/>
            <person name="Feau N."/>
            <person name="Field M."/>
            <person name="Frey P."/>
            <person name="Gelhaye E."/>
            <person name="Goldberg J."/>
            <person name="Grabherr M.G."/>
            <person name="Kodira C.D."/>
            <person name="Kohler A."/>
            <person name="Kuees U."/>
            <person name="Lindquist E.A."/>
            <person name="Lucas S.M."/>
            <person name="Mago R."/>
            <person name="Mauceli E."/>
            <person name="Morin E."/>
            <person name="Murat C."/>
            <person name="Pangilinan J.L."/>
            <person name="Park R."/>
            <person name="Pearson M."/>
            <person name="Quesneville H."/>
            <person name="Rouhier N."/>
            <person name="Sakthikumar S."/>
            <person name="Salamov A.A."/>
            <person name="Schmutz J."/>
            <person name="Selles B."/>
            <person name="Shapiro H."/>
            <person name="Tanguay P."/>
            <person name="Tuskan G.A."/>
            <person name="Henrissat B."/>
            <person name="Van de Peer Y."/>
            <person name="Rouze P."/>
            <person name="Ellis J.G."/>
            <person name="Dodds P.N."/>
            <person name="Schein J.E."/>
            <person name="Zhong S."/>
            <person name="Hamelin R.C."/>
            <person name="Grigoriev I.V."/>
            <person name="Szabo L.J."/>
            <person name="Martin F."/>
        </authorList>
    </citation>
    <scope>NUCLEOTIDE SEQUENCE [LARGE SCALE GENOMIC DNA]</scope>
    <source>
        <strain evidence="7">98AG31 / pathotype 3-4-7</strain>
    </source>
</reference>
<comment type="similarity">
    <text evidence="1">Belongs to the glycosyl hydrolase 10 (cellulase F) family.</text>
</comment>
<keyword evidence="2 6" id="KW-0378">Hydrolase</keyword>
<feature type="domain" description="GH10" evidence="5">
    <location>
        <begin position="6"/>
        <end position="57"/>
    </location>
</feature>
<dbReference type="Pfam" id="PF00331">
    <property type="entry name" value="Glyco_hydro_10"/>
    <property type="match status" value="1"/>
</dbReference>
<dbReference type="AlphaFoldDB" id="F4S1R4"/>
<dbReference type="RefSeq" id="XP_007415271.1">
    <property type="nucleotide sequence ID" value="XM_007415209.1"/>
</dbReference>
<keyword evidence="4" id="KW-0624">Polysaccharide degradation</keyword>
<evidence type="ECO:0000256" key="2">
    <source>
        <dbReference type="ARBA" id="ARBA00022801"/>
    </source>
</evidence>
<gene>
    <name evidence="6" type="ORF">MELLADRAFT_92167</name>
</gene>
<dbReference type="InterPro" id="IPR001000">
    <property type="entry name" value="GH10_dom"/>
</dbReference>
<dbReference type="OrthoDB" id="3055998at2759"/>
<dbReference type="GeneID" id="18936150"/>
<evidence type="ECO:0000256" key="4">
    <source>
        <dbReference type="ARBA" id="ARBA00023326"/>
    </source>
</evidence>
<dbReference type="GO" id="GO:0031176">
    <property type="term" value="F:endo-1,4-beta-xylanase activity"/>
    <property type="evidence" value="ECO:0007669"/>
    <property type="project" value="UniProtKB-ARBA"/>
</dbReference>
<dbReference type="GO" id="GO:0000272">
    <property type="term" value="P:polysaccharide catabolic process"/>
    <property type="evidence" value="ECO:0007669"/>
    <property type="project" value="UniProtKB-KW"/>
</dbReference>
<dbReference type="EMBL" id="GL883138">
    <property type="protein sequence ID" value="EGG01421.1"/>
    <property type="molecule type" value="Genomic_DNA"/>
</dbReference>
<dbReference type="Gene3D" id="3.20.20.80">
    <property type="entry name" value="Glycosidases"/>
    <property type="match status" value="1"/>
</dbReference>
<keyword evidence="7" id="KW-1185">Reference proteome</keyword>